<dbReference type="STRING" id="1316194.A0A1Q5UDE0"/>
<dbReference type="InterPro" id="IPR038248">
    <property type="entry name" value="Dicer_dimer_sf"/>
</dbReference>
<dbReference type="GO" id="GO:0003723">
    <property type="term" value="F:RNA binding"/>
    <property type="evidence" value="ECO:0007669"/>
    <property type="project" value="UniProtKB-UniRule"/>
</dbReference>
<dbReference type="PANTHER" id="PTHR14950:SF37">
    <property type="entry name" value="ENDORIBONUCLEASE DICER"/>
    <property type="match status" value="1"/>
</dbReference>
<dbReference type="Proteomes" id="UP000186955">
    <property type="component" value="Unassembled WGS sequence"/>
</dbReference>
<dbReference type="InterPro" id="IPR005034">
    <property type="entry name" value="Dicer_dimerisation"/>
</dbReference>
<evidence type="ECO:0000256" key="3">
    <source>
        <dbReference type="PROSITE-ProRule" id="PRU00657"/>
    </source>
</evidence>
<keyword evidence="2 3" id="KW-0694">RNA-binding</keyword>
<protein>
    <submittedName>
        <fullName evidence="5">Dicer-like protein 2</fullName>
    </submittedName>
</protein>
<feature type="domain" description="Dicer dsRNA-binding fold" evidence="4">
    <location>
        <begin position="43"/>
        <end position="137"/>
    </location>
</feature>
<proteinExistence type="predicted"/>
<evidence type="ECO:0000313" key="6">
    <source>
        <dbReference type="Proteomes" id="UP000186955"/>
    </source>
</evidence>
<name>A0A1Q5UDE0_9EURO</name>
<keyword evidence="6" id="KW-1185">Reference proteome</keyword>
<evidence type="ECO:0000256" key="2">
    <source>
        <dbReference type="ARBA" id="ARBA00022884"/>
    </source>
</evidence>
<dbReference type="GO" id="GO:0030422">
    <property type="term" value="P:siRNA processing"/>
    <property type="evidence" value="ECO:0007669"/>
    <property type="project" value="TreeGrafter"/>
</dbReference>
<accession>A0A1Q5UDE0</accession>
<dbReference type="EMBL" id="MNBE01000319">
    <property type="protein sequence ID" value="OKP10469.1"/>
    <property type="molecule type" value="Genomic_DNA"/>
</dbReference>
<dbReference type="AlphaFoldDB" id="A0A1Q5UDE0"/>
<comment type="caution">
    <text evidence="5">The sequence shown here is derived from an EMBL/GenBank/DDBJ whole genome shotgun (WGS) entry which is preliminary data.</text>
</comment>
<dbReference type="GO" id="GO:0004525">
    <property type="term" value="F:ribonuclease III activity"/>
    <property type="evidence" value="ECO:0007669"/>
    <property type="project" value="TreeGrafter"/>
</dbReference>
<evidence type="ECO:0000313" key="5">
    <source>
        <dbReference type="EMBL" id="OKP10469.1"/>
    </source>
</evidence>
<evidence type="ECO:0000256" key="1">
    <source>
        <dbReference type="ARBA" id="ARBA00022801"/>
    </source>
</evidence>
<organism evidence="5 6">
    <name type="scientific">Penicillium subrubescens</name>
    <dbReference type="NCBI Taxonomy" id="1316194"/>
    <lineage>
        <taxon>Eukaryota</taxon>
        <taxon>Fungi</taxon>
        <taxon>Dikarya</taxon>
        <taxon>Ascomycota</taxon>
        <taxon>Pezizomycotina</taxon>
        <taxon>Eurotiomycetes</taxon>
        <taxon>Eurotiomycetidae</taxon>
        <taxon>Eurotiales</taxon>
        <taxon>Aspergillaceae</taxon>
        <taxon>Penicillium</taxon>
    </lineage>
</organism>
<dbReference type="Pfam" id="PF03368">
    <property type="entry name" value="Dicer_dimer"/>
    <property type="match status" value="1"/>
</dbReference>
<reference evidence="5 6" key="1">
    <citation type="submission" date="2016-10" db="EMBL/GenBank/DDBJ databases">
        <title>Genome sequence of the ascomycete fungus Penicillium subrubescens.</title>
        <authorList>
            <person name="De Vries R.P."/>
            <person name="Peng M."/>
            <person name="Dilokpimol A."/>
            <person name="Hilden K."/>
            <person name="Makela M.R."/>
            <person name="Grigoriev I."/>
            <person name="Riley R."/>
            <person name="Granchi Z."/>
        </authorList>
    </citation>
    <scope>NUCLEOTIDE SEQUENCE [LARGE SCALE GENOMIC DNA]</scope>
    <source>
        <strain evidence="5 6">CBS 132785</strain>
    </source>
</reference>
<dbReference type="PROSITE" id="PS51327">
    <property type="entry name" value="DICER_DSRBF"/>
    <property type="match status" value="1"/>
</dbReference>
<dbReference type="GO" id="GO:0005634">
    <property type="term" value="C:nucleus"/>
    <property type="evidence" value="ECO:0007669"/>
    <property type="project" value="TreeGrafter"/>
</dbReference>
<dbReference type="PANTHER" id="PTHR14950">
    <property type="entry name" value="DICER-RELATED"/>
    <property type="match status" value="1"/>
</dbReference>
<dbReference type="Gene3D" id="3.30.160.380">
    <property type="entry name" value="Dicer dimerisation domain"/>
    <property type="match status" value="1"/>
</dbReference>
<evidence type="ECO:0000259" key="4">
    <source>
        <dbReference type="PROSITE" id="PS51327"/>
    </source>
</evidence>
<keyword evidence="1" id="KW-0378">Hydrolase</keyword>
<dbReference type="GO" id="GO:0005737">
    <property type="term" value="C:cytoplasm"/>
    <property type="evidence" value="ECO:0007669"/>
    <property type="project" value="TreeGrafter"/>
</dbReference>
<sequence length="167" mass="18899">MVEAYQDDERQRREACALESIDEPVDSFLLVPSTGARMSANDAMQHLLHFCAVLPVDEYADNRPMFSFEEDKSGCIRGTVTLPTSVAPSVRRAQGQTWWRTERAAKKEAAFQAYKALHVYGLVNNNLLPLTRKPGLRFTEEINLPSYYRVLRAVRPIRGIGTRVDIA</sequence>
<gene>
    <name evidence="5" type="ORF">PENSUB_4101</name>
</gene>